<keyword evidence="1" id="KW-0812">Transmembrane</keyword>
<dbReference type="OrthoDB" id="2412664at2"/>
<organism evidence="3 4">
    <name type="scientific">Staphylococcus rostri</name>
    <dbReference type="NCBI Taxonomy" id="522262"/>
    <lineage>
        <taxon>Bacteria</taxon>
        <taxon>Bacillati</taxon>
        <taxon>Bacillota</taxon>
        <taxon>Bacilli</taxon>
        <taxon>Bacillales</taxon>
        <taxon>Staphylococcaceae</taxon>
        <taxon>Staphylococcus</taxon>
    </lineage>
</organism>
<name>A0A2K3YJN4_9STAP</name>
<evidence type="ECO:0000313" key="3">
    <source>
        <dbReference type="EMBL" id="PNZ25514.1"/>
    </source>
</evidence>
<keyword evidence="4" id="KW-1185">Reference proteome</keyword>
<protein>
    <recommendedName>
        <fullName evidence="2">DUF4097 domain-containing protein</fullName>
    </recommendedName>
</protein>
<comment type="caution">
    <text evidence="3">The sequence shown here is derived from an EMBL/GenBank/DDBJ whole genome shotgun (WGS) entry which is preliminary data.</text>
</comment>
<dbReference type="Pfam" id="PF13349">
    <property type="entry name" value="DUF4097"/>
    <property type="match status" value="1"/>
</dbReference>
<evidence type="ECO:0000259" key="2">
    <source>
        <dbReference type="Pfam" id="PF13349"/>
    </source>
</evidence>
<dbReference type="EMBL" id="PPRF01000076">
    <property type="protein sequence ID" value="PNZ25514.1"/>
    <property type="molecule type" value="Genomic_DNA"/>
</dbReference>
<keyword evidence="1" id="KW-0472">Membrane</keyword>
<reference evidence="3 4" key="1">
    <citation type="submission" date="2017-08" db="EMBL/GenBank/DDBJ databases">
        <title>Draft genome sequences of 64 type strains of genus Staph aureus.</title>
        <authorList>
            <person name="Cole K."/>
            <person name="Golubchik T."/>
            <person name="Russell J."/>
            <person name="Foster D."/>
            <person name="Llewelyn M."/>
            <person name="Wilson D."/>
            <person name="Crook D."/>
            <person name="Paul J."/>
        </authorList>
    </citation>
    <scope>NUCLEOTIDE SEQUENCE [LARGE SCALE GENOMIC DNA]</scope>
    <source>
        <strain evidence="3 4">DSM 21968</strain>
    </source>
</reference>
<dbReference type="InterPro" id="IPR025164">
    <property type="entry name" value="Toastrack_DUF4097"/>
</dbReference>
<proteinExistence type="predicted"/>
<dbReference type="RefSeq" id="WP_103358803.1">
    <property type="nucleotide sequence ID" value="NZ_CP113107.1"/>
</dbReference>
<dbReference type="AlphaFoldDB" id="A0A2K3YJN4"/>
<evidence type="ECO:0000313" key="4">
    <source>
        <dbReference type="Proteomes" id="UP000242752"/>
    </source>
</evidence>
<sequence>MKKLFIFGMGCFIVFFILGTFVWFAIEKGDNQMTEVNRSFDKEDIKQLVVNTDIVNVTFKTGKNFHLHYKGNDKLNITRQGQTLQVVERMYSKRKMLNLNPFETNEGHLIVTIPPDYIENLSVTTRIANIEMQGIKLDNVMLWNDMNGQVTIHDSHFKNTQIKGEETFVNIHQSQLSASDVNVERGLIKADKTSVQQSLFKVGEGDMHLMKMSPQCDLKGVVNKGDITMSYEQLPKDVRLKINPTNGEGAIKDSRLHQGINGNGKHQIELYTNDGDIVVQ</sequence>
<gene>
    <name evidence="3" type="ORF">CD122_09835</name>
</gene>
<accession>A0A2K3YJN4</accession>
<keyword evidence="1" id="KW-1133">Transmembrane helix</keyword>
<dbReference type="Proteomes" id="UP000242752">
    <property type="component" value="Unassembled WGS sequence"/>
</dbReference>
<feature type="domain" description="DUF4097" evidence="2">
    <location>
        <begin position="45"/>
        <end position="279"/>
    </location>
</feature>
<feature type="transmembrane region" description="Helical" evidence="1">
    <location>
        <begin position="6"/>
        <end position="26"/>
    </location>
</feature>
<evidence type="ECO:0000256" key="1">
    <source>
        <dbReference type="SAM" id="Phobius"/>
    </source>
</evidence>